<dbReference type="Proteomes" id="UP001496674">
    <property type="component" value="Chromosome"/>
</dbReference>
<gene>
    <name evidence="1" type="ORF">BSYN_01360</name>
</gene>
<sequence>MEQEFRIRSYSKLELAILYNPSMSIPSALRTLSRWIAANHRLCEELAMLNYNPRNRIFTPRQVQAIVTYLGEP</sequence>
<accession>A0ABN6Z6K2</accession>
<dbReference type="EMBL" id="AP028055">
    <property type="protein sequence ID" value="BEG97871.1"/>
    <property type="molecule type" value="Genomic_DNA"/>
</dbReference>
<name>A0ABN6Z6K2_9BACE</name>
<reference evidence="1 2" key="1">
    <citation type="submission" date="2023-04" db="EMBL/GenBank/DDBJ databases">
        <title>Draft genome sequence of acteroides sedimenti strain YN3PY1.</title>
        <authorList>
            <person name="Yoshida N."/>
        </authorList>
    </citation>
    <scope>NUCLEOTIDE SEQUENCE [LARGE SCALE GENOMIC DNA]</scope>
    <source>
        <strain evidence="1 2">YN3PY1</strain>
    </source>
</reference>
<proteinExistence type="predicted"/>
<keyword evidence="2" id="KW-1185">Reference proteome</keyword>
<dbReference type="InterPro" id="IPR025342">
    <property type="entry name" value="DUF4248"/>
</dbReference>
<evidence type="ECO:0000313" key="2">
    <source>
        <dbReference type="Proteomes" id="UP001496674"/>
    </source>
</evidence>
<protein>
    <recommendedName>
        <fullName evidence="3">DUF4248 domain-containing protein</fullName>
    </recommendedName>
</protein>
<organism evidence="1 2">
    <name type="scientific">Bacteroides sedimenti</name>
    <dbReference type="NCBI Taxonomy" id="2136147"/>
    <lineage>
        <taxon>Bacteria</taxon>
        <taxon>Pseudomonadati</taxon>
        <taxon>Bacteroidota</taxon>
        <taxon>Bacteroidia</taxon>
        <taxon>Bacteroidales</taxon>
        <taxon>Bacteroidaceae</taxon>
        <taxon>Bacteroides</taxon>
    </lineage>
</organism>
<evidence type="ECO:0008006" key="3">
    <source>
        <dbReference type="Google" id="ProtNLM"/>
    </source>
</evidence>
<dbReference type="RefSeq" id="WP_353332316.1">
    <property type="nucleotide sequence ID" value="NZ_AP028055.1"/>
</dbReference>
<evidence type="ECO:0000313" key="1">
    <source>
        <dbReference type="EMBL" id="BEG97871.1"/>
    </source>
</evidence>
<dbReference type="Pfam" id="PF14053">
    <property type="entry name" value="DUF4248"/>
    <property type="match status" value="1"/>
</dbReference>